<proteinExistence type="predicted"/>
<evidence type="ECO:0000256" key="1">
    <source>
        <dbReference type="SAM" id="MobiDB-lite"/>
    </source>
</evidence>
<sequence length="118" mass="13241">MTGESLDVANGRTGKLKLPGKVPRRGYVNGRPSTRAELERSADLDPLSPGKANVDEDIPLGQYVPTYIFTSCKRMRIGKHKKKKRRTKKEAMSKQQESVNLISRVESRTRNGTKGEKE</sequence>
<dbReference type="Proteomes" id="UP000053105">
    <property type="component" value="Unassembled WGS sequence"/>
</dbReference>
<feature type="region of interest" description="Disordered" evidence="1">
    <location>
        <begin position="1"/>
        <end position="56"/>
    </location>
</feature>
<keyword evidence="3" id="KW-1185">Reference proteome</keyword>
<evidence type="ECO:0000313" key="3">
    <source>
        <dbReference type="Proteomes" id="UP000053105"/>
    </source>
</evidence>
<feature type="region of interest" description="Disordered" evidence="1">
    <location>
        <begin position="77"/>
        <end position="118"/>
    </location>
</feature>
<feature type="compositionally biased region" description="Basic and acidic residues" evidence="1">
    <location>
        <begin position="34"/>
        <end position="43"/>
    </location>
</feature>
<protein>
    <submittedName>
        <fullName evidence="2">Uncharacterized protein</fullName>
    </submittedName>
</protein>
<reference evidence="2 3" key="1">
    <citation type="submission" date="2015-07" db="EMBL/GenBank/DDBJ databases">
        <title>The genome of Melipona quadrifasciata.</title>
        <authorList>
            <person name="Pan H."/>
            <person name="Kapheim K."/>
        </authorList>
    </citation>
    <scope>NUCLEOTIDE SEQUENCE [LARGE SCALE GENOMIC DNA]</scope>
    <source>
        <strain evidence="2">0111107301</strain>
        <tissue evidence="2">Whole body</tissue>
    </source>
</reference>
<organism evidence="2 3">
    <name type="scientific">Melipona quadrifasciata</name>
    <dbReference type="NCBI Taxonomy" id="166423"/>
    <lineage>
        <taxon>Eukaryota</taxon>
        <taxon>Metazoa</taxon>
        <taxon>Ecdysozoa</taxon>
        <taxon>Arthropoda</taxon>
        <taxon>Hexapoda</taxon>
        <taxon>Insecta</taxon>
        <taxon>Pterygota</taxon>
        <taxon>Neoptera</taxon>
        <taxon>Endopterygota</taxon>
        <taxon>Hymenoptera</taxon>
        <taxon>Apocrita</taxon>
        <taxon>Aculeata</taxon>
        <taxon>Apoidea</taxon>
        <taxon>Anthophila</taxon>
        <taxon>Apidae</taxon>
        <taxon>Melipona</taxon>
    </lineage>
</organism>
<dbReference type="AlphaFoldDB" id="A0A0M9A7M2"/>
<dbReference type="EMBL" id="KQ435719">
    <property type="protein sequence ID" value="KOX78895.1"/>
    <property type="molecule type" value="Genomic_DNA"/>
</dbReference>
<gene>
    <name evidence="2" type="ORF">WN51_08654</name>
</gene>
<evidence type="ECO:0000313" key="2">
    <source>
        <dbReference type="EMBL" id="KOX78895.1"/>
    </source>
</evidence>
<feature type="compositionally biased region" description="Basic and acidic residues" evidence="1">
    <location>
        <begin position="105"/>
        <end position="118"/>
    </location>
</feature>
<accession>A0A0M9A7M2</accession>
<name>A0A0M9A7M2_9HYME</name>
<feature type="compositionally biased region" description="Basic residues" evidence="1">
    <location>
        <begin position="77"/>
        <end position="88"/>
    </location>
</feature>